<dbReference type="Proteomes" id="UP000034103">
    <property type="component" value="Chromosome"/>
</dbReference>
<evidence type="ECO:0000313" key="2">
    <source>
        <dbReference type="Proteomes" id="UP000034103"/>
    </source>
</evidence>
<accession>A0A0F6RLJ6</accession>
<gene>
    <name evidence="1" type="ORF">MYAER_2085</name>
</gene>
<dbReference type="RefSeq" id="WP_002754053.1">
    <property type="nucleotide sequence ID" value="NZ_CP011304.1"/>
</dbReference>
<evidence type="ECO:0000313" key="1">
    <source>
        <dbReference type="EMBL" id="AKE64433.1"/>
    </source>
</evidence>
<organism evidence="1 2">
    <name type="scientific">Microcystis aeruginosa NIES-2549</name>
    <dbReference type="NCBI Taxonomy" id="1641812"/>
    <lineage>
        <taxon>Bacteria</taxon>
        <taxon>Bacillati</taxon>
        <taxon>Cyanobacteriota</taxon>
        <taxon>Cyanophyceae</taxon>
        <taxon>Oscillatoriophycideae</taxon>
        <taxon>Chroococcales</taxon>
        <taxon>Microcystaceae</taxon>
        <taxon>Microcystis</taxon>
    </lineage>
</organism>
<dbReference type="AlphaFoldDB" id="A0A0F6RLJ6"/>
<dbReference type="EMBL" id="CP011304">
    <property type="protein sequence ID" value="AKE64433.1"/>
    <property type="molecule type" value="Genomic_DNA"/>
</dbReference>
<dbReference type="PATRIC" id="fig|1641812.3.peg.2156"/>
<proteinExistence type="predicted"/>
<reference evidence="1 2" key="1">
    <citation type="journal article" date="2015" name="Genome Announc.">
        <title>Complete Genome Sequence of Microcystis aeruginosa NIES-2549, a Bloom-Forming Cyanobacterium from Lake Kasumigaura, Japan.</title>
        <authorList>
            <person name="Yamaguchi H."/>
            <person name="Suzuki S."/>
            <person name="Tanabe Y."/>
            <person name="Osana Y."/>
            <person name="Shimura Y."/>
            <person name="Ishida K."/>
            <person name="Kawachi M."/>
        </authorList>
    </citation>
    <scope>NUCLEOTIDE SEQUENCE [LARGE SCALE GENOMIC DNA]</scope>
    <source>
        <strain evidence="1 2">NIES-2549</strain>
    </source>
</reference>
<name>A0A0F6RLJ6_MICAE</name>
<sequence length="79" mass="9262">MNTSITFQEIAAEIQLFDNIEQKEQFIFVVGALVSRIISLHKAAEIMEMDTEMFLKILELMGIDFSYLTTEDIDREKKW</sequence>
<dbReference type="HOGENOM" id="CLU_167358_0_0_3"/>
<protein>
    <submittedName>
        <fullName evidence="1">Uncharacterized protein</fullName>
    </submittedName>
</protein>